<keyword evidence="4" id="KW-0732">Signal</keyword>
<dbReference type="InterPro" id="IPR013783">
    <property type="entry name" value="Ig-like_fold"/>
</dbReference>
<dbReference type="Pfam" id="PF17389">
    <property type="entry name" value="Bac_rhamnosid6H"/>
    <property type="match status" value="1"/>
</dbReference>
<dbReference type="EMBL" id="AGXS01000026">
    <property type="protein sequence ID" value="EIY44671.1"/>
    <property type="molecule type" value="Genomic_DNA"/>
</dbReference>
<sequence length="750" mass="85587">MKYLLNITSCRSLFFLFVMCYCVSGFSQEVNVPIQLRCDLLLQTDYQSVHGFAVPTEWKAAMSGKHECVRILTQTPSFGWNIPCCESGATMQTAYQIIVASTEAKLKENKGDVWDSGKVESTQSSGIIYDGKPLVGNHLYFWKVKIWDEKQTESSYSDVAVFLTDKELQKHATARYPLQKQQEMPVYIQNVKNKVLVADFGKAAFCGQLYLTLTSDSGQDTVLVHTGEAMTSEGCVNRKPGGNIRYGRYRIPLRSGTHTYQIQFRHSGGGIKMPDYIGEVVPFRYVELENYQGSADKTLLVRNAVYYPYNDEASYFECSDSILNQVWELCKYSVKATSFTGQFIDGDRERLPYEGDNYIGQLTAYCVDDEYNLPRYSHEYSITHPTWPTEWIQISVMTAWLDYLYTGDLRSIRYYYDDLKAKCLMDFETENGLIVVSGTEKQKNPQIMAKIHHKKSIKDIIDWPVTERDGFVVDNACKSVINAYYYRDLVLMSKMARALGNEEDELFYRKKAARVKKSFQRLFWDRKNKRYRDSDNTEHASLHANIFPLAFGLVDEKDKAPVMKYIRSKGMACSVYAAQFLLEAVYGAEDGNYGLSLMHSTDDRSWYNMIREGSTVSMEAWGNKYKGNQDWNHIWGAAPGNIIMRELIGVKPVSPGWNKFQIKPQLGELKWAKAKVPTIKGAVTVEYNQTGETFLMKVRVPGNTEAEVILPAKKDINKVNVNGQLVKTILKDGKVFLPVLRSGVYHIVLN</sequence>
<dbReference type="Gene3D" id="2.60.420.10">
    <property type="entry name" value="Maltose phosphorylase, domain 3"/>
    <property type="match status" value="1"/>
</dbReference>
<feature type="chain" id="PRO_5003725248" description="alpha-L-rhamnosidase" evidence="4">
    <location>
        <begin position="28"/>
        <end position="750"/>
    </location>
</feature>
<evidence type="ECO:0000256" key="2">
    <source>
        <dbReference type="ARBA" id="ARBA00012652"/>
    </source>
</evidence>
<dbReference type="AlphaFoldDB" id="I9RP01"/>
<evidence type="ECO:0000256" key="3">
    <source>
        <dbReference type="ARBA" id="ARBA00022801"/>
    </source>
</evidence>
<dbReference type="RefSeq" id="WP_007487275.1">
    <property type="nucleotide sequence ID" value="NZ_JH724316.1"/>
</dbReference>
<dbReference type="InterPro" id="IPR012341">
    <property type="entry name" value="6hp_glycosidase-like_sf"/>
</dbReference>
<dbReference type="EC" id="3.2.1.40" evidence="2"/>
<evidence type="ECO:0000313" key="7">
    <source>
        <dbReference type="EMBL" id="EIY44671.1"/>
    </source>
</evidence>
<keyword evidence="3" id="KW-0378">Hydrolase</keyword>
<gene>
    <name evidence="7" type="ORF">HMPREF1068_03958</name>
</gene>
<dbReference type="HOGENOM" id="CLU_022652_0_0_10"/>
<name>I9RP01_9BACE</name>
<proteinExistence type="predicted"/>
<comment type="catalytic activity">
    <reaction evidence="1">
        <text>Hydrolysis of terminal non-reducing alpha-L-rhamnose residues in alpha-L-rhamnosides.</text>
        <dbReference type="EC" id="3.2.1.40"/>
    </reaction>
</comment>
<dbReference type="STRING" id="997884.HMPREF1068_03958"/>
<dbReference type="SUPFAM" id="SSF48208">
    <property type="entry name" value="Six-hairpin glycosidases"/>
    <property type="match status" value="1"/>
</dbReference>
<feature type="domain" description="Alpha-L-rhamnosidase C-terminal" evidence="6">
    <location>
        <begin position="649"/>
        <end position="720"/>
    </location>
</feature>
<dbReference type="InterPro" id="IPR035398">
    <property type="entry name" value="Bac_rhamnosid_C"/>
</dbReference>
<evidence type="ECO:0000259" key="5">
    <source>
        <dbReference type="Pfam" id="PF17389"/>
    </source>
</evidence>
<reference evidence="7 8" key="1">
    <citation type="submission" date="2012-02" db="EMBL/GenBank/DDBJ databases">
        <title>The Genome Sequence of Bacteroides nordii CL02T12C05.</title>
        <authorList>
            <consortium name="The Broad Institute Genome Sequencing Platform"/>
            <person name="Earl A."/>
            <person name="Ward D."/>
            <person name="Feldgarden M."/>
            <person name="Gevers D."/>
            <person name="Zitomersky N.L."/>
            <person name="Coyne M.J."/>
            <person name="Comstock L.E."/>
            <person name="Young S.K."/>
            <person name="Zeng Q."/>
            <person name="Gargeya S."/>
            <person name="Fitzgerald M."/>
            <person name="Haas B."/>
            <person name="Abouelleil A."/>
            <person name="Alvarado L."/>
            <person name="Arachchi H.M."/>
            <person name="Berlin A."/>
            <person name="Chapman S.B."/>
            <person name="Gearin G."/>
            <person name="Goldberg J."/>
            <person name="Griggs A."/>
            <person name="Gujja S."/>
            <person name="Hansen M."/>
            <person name="Heiman D."/>
            <person name="Howarth C."/>
            <person name="Larimer J."/>
            <person name="Lui A."/>
            <person name="MacDonald P.J.P."/>
            <person name="McCowen C."/>
            <person name="Montmayeur A."/>
            <person name="Murphy C."/>
            <person name="Neiman D."/>
            <person name="Pearson M."/>
            <person name="Priest M."/>
            <person name="Roberts A."/>
            <person name="Saif S."/>
            <person name="Shea T."/>
            <person name="Sisk P."/>
            <person name="Stolte C."/>
            <person name="Sykes S."/>
            <person name="Wortman J."/>
            <person name="Nusbaum C."/>
            <person name="Birren B."/>
        </authorList>
    </citation>
    <scope>NUCLEOTIDE SEQUENCE [LARGE SCALE GENOMIC DNA]</scope>
    <source>
        <strain evidence="7 8">CL02T12C05</strain>
    </source>
</reference>
<keyword evidence="8" id="KW-1185">Reference proteome</keyword>
<dbReference type="Gene3D" id="2.60.40.10">
    <property type="entry name" value="Immunoglobulins"/>
    <property type="match status" value="1"/>
</dbReference>
<dbReference type="InterPro" id="IPR008928">
    <property type="entry name" value="6-hairpin_glycosidase_sf"/>
</dbReference>
<evidence type="ECO:0000259" key="6">
    <source>
        <dbReference type="Pfam" id="PF17390"/>
    </source>
</evidence>
<accession>I9RP01</accession>
<dbReference type="Pfam" id="PF17390">
    <property type="entry name" value="Bac_rhamnosid_C"/>
    <property type="match status" value="1"/>
</dbReference>
<comment type="caution">
    <text evidence="7">The sequence shown here is derived from an EMBL/GenBank/DDBJ whole genome shotgun (WGS) entry which is preliminary data.</text>
</comment>
<dbReference type="PATRIC" id="fig|997884.3.peg.4062"/>
<dbReference type="InterPro" id="IPR016007">
    <property type="entry name" value="Alpha_rhamnosid"/>
</dbReference>
<feature type="signal peptide" evidence="4">
    <location>
        <begin position="1"/>
        <end position="27"/>
    </location>
</feature>
<evidence type="ECO:0000256" key="4">
    <source>
        <dbReference type="SAM" id="SignalP"/>
    </source>
</evidence>
<dbReference type="GO" id="GO:0030596">
    <property type="term" value="F:alpha-L-rhamnosidase activity"/>
    <property type="evidence" value="ECO:0007669"/>
    <property type="project" value="UniProtKB-EC"/>
</dbReference>
<dbReference type="GO" id="GO:0005975">
    <property type="term" value="P:carbohydrate metabolic process"/>
    <property type="evidence" value="ECO:0007669"/>
    <property type="project" value="InterPro"/>
</dbReference>
<dbReference type="PANTHER" id="PTHR33307:SF6">
    <property type="entry name" value="ALPHA-RHAMNOSIDASE (EUROFUNG)-RELATED"/>
    <property type="match status" value="1"/>
</dbReference>
<dbReference type="Gene3D" id="1.50.10.10">
    <property type="match status" value="1"/>
</dbReference>
<evidence type="ECO:0000313" key="8">
    <source>
        <dbReference type="Proteomes" id="UP000003089"/>
    </source>
</evidence>
<dbReference type="Proteomes" id="UP000003089">
    <property type="component" value="Unassembled WGS sequence"/>
</dbReference>
<dbReference type="InterPro" id="IPR035396">
    <property type="entry name" value="Bac_rhamnosid6H"/>
</dbReference>
<evidence type="ECO:0000256" key="1">
    <source>
        <dbReference type="ARBA" id="ARBA00001445"/>
    </source>
</evidence>
<organism evidence="7 8">
    <name type="scientific">Bacteroides nordii CL02T12C05</name>
    <dbReference type="NCBI Taxonomy" id="997884"/>
    <lineage>
        <taxon>Bacteria</taxon>
        <taxon>Pseudomonadati</taxon>
        <taxon>Bacteroidota</taxon>
        <taxon>Bacteroidia</taxon>
        <taxon>Bacteroidales</taxon>
        <taxon>Bacteroidaceae</taxon>
        <taxon>Bacteroides</taxon>
    </lineage>
</organism>
<dbReference type="PANTHER" id="PTHR33307">
    <property type="entry name" value="ALPHA-RHAMNOSIDASE (EUROFUNG)"/>
    <property type="match status" value="1"/>
</dbReference>
<feature type="domain" description="Alpha-L-rhamnosidase six-hairpin glycosidase" evidence="5">
    <location>
        <begin position="312"/>
        <end position="645"/>
    </location>
</feature>
<dbReference type="Gene3D" id="2.60.120.260">
    <property type="entry name" value="Galactose-binding domain-like"/>
    <property type="match status" value="1"/>
</dbReference>
<dbReference type="eggNOG" id="COG3408">
    <property type="taxonomic scope" value="Bacteria"/>
</dbReference>
<dbReference type="Pfam" id="PF25788">
    <property type="entry name" value="Ig_Rha78A_N"/>
    <property type="match status" value="1"/>
</dbReference>
<protein>
    <recommendedName>
        <fullName evidence="2">alpha-L-rhamnosidase</fullName>
        <ecNumber evidence="2">3.2.1.40</ecNumber>
    </recommendedName>
</protein>